<reference evidence="4" key="1">
    <citation type="journal article" date="2022" name="Front. Microbiol.">
        <title>New perspectives on an old grouping: The genomic and phenotypic variability of Oxalobacter formigenes and the implications for calcium oxalate stone prevention.</title>
        <authorList>
            <person name="Chmiel J.A."/>
            <person name="Carr C."/>
            <person name="Stuivenberg G.A."/>
            <person name="Venema R."/>
            <person name="Chanyi R.M."/>
            <person name="Al K.F."/>
            <person name="Giguere D."/>
            <person name="Say H."/>
            <person name="Akouris P.P."/>
            <person name="Dominguez Romero S.A."/>
            <person name="Kwong A."/>
            <person name="Tai V."/>
            <person name="Koval S.F."/>
            <person name="Razvi H."/>
            <person name="Bjazevic J."/>
            <person name="Burton J.P."/>
        </authorList>
    </citation>
    <scope>NUCLEOTIDE SEQUENCE</scope>
    <source>
        <strain evidence="4">OxK</strain>
    </source>
</reference>
<evidence type="ECO:0000259" key="2">
    <source>
        <dbReference type="Pfam" id="PF00535"/>
    </source>
</evidence>
<protein>
    <submittedName>
        <fullName evidence="4">Glycosyltransferase</fullName>
        <ecNumber evidence="4">2.4.-.-</ecNumber>
    </submittedName>
</protein>
<dbReference type="RefSeq" id="WP_269316083.1">
    <property type="nucleotide sequence ID" value="NZ_CP098251.1"/>
</dbReference>
<sequence length="278" mass="32312">MSFPTSIIISTHNSHEWLQKVLWGYENQNYKRFQLIIADDGSDNRTREMIQDYRKISHMDIIHLWHERNGCKKSHMLNKAIMHARGDYLIFTEDNCIPRFDFVKTHVHSARPHHFLSGGHSKLPMCCSLQIGEEEILSDEAFNIMWLQSHGYPTYAKKLRLIARWPFDKLLNLIPTENRWNGHNASGWKNDIIGVNGFDERIRGGGEDLELGDRLKHAGIKARRIRYSAVCVHLSHESGFNDGLVSDITREIQNQTRQNNSRYTEYGINQSKQNANSL</sequence>
<proteinExistence type="predicted"/>
<dbReference type="EC" id="2.4.-.-" evidence="4"/>
<gene>
    <name evidence="4" type="ORF">NB646_01755</name>
</gene>
<accession>A0A9E9NTN6</accession>
<dbReference type="InterPro" id="IPR050834">
    <property type="entry name" value="Glycosyltransf_2"/>
</dbReference>
<evidence type="ECO:0000256" key="1">
    <source>
        <dbReference type="ARBA" id="ARBA00022679"/>
    </source>
</evidence>
<dbReference type="Gene3D" id="3.90.550.10">
    <property type="entry name" value="Spore Coat Polysaccharide Biosynthesis Protein SpsA, Chain A"/>
    <property type="match status" value="1"/>
</dbReference>
<organism evidence="4">
    <name type="scientific">Oxalobacter aliiformigenes</name>
    <dbReference type="NCBI Taxonomy" id="2946593"/>
    <lineage>
        <taxon>Bacteria</taxon>
        <taxon>Pseudomonadati</taxon>
        <taxon>Pseudomonadota</taxon>
        <taxon>Betaproteobacteria</taxon>
        <taxon>Burkholderiales</taxon>
        <taxon>Oxalobacteraceae</taxon>
        <taxon>Oxalobacter</taxon>
    </lineage>
</organism>
<keyword evidence="4" id="KW-0328">Glycosyltransferase</keyword>
<dbReference type="InterPro" id="IPR027791">
    <property type="entry name" value="Galactosyl_T_C"/>
</dbReference>
<keyword evidence="1 4" id="KW-0808">Transferase</keyword>
<feature type="domain" description="Glycosyltransferase 2-like" evidence="2">
    <location>
        <begin position="6"/>
        <end position="108"/>
    </location>
</feature>
<dbReference type="EMBL" id="CP098251">
    <property type="protein sequence ID" value="WAV91516.1"/>
    <property type="molecule type" value="Genomic_DNA"/>
</dbReference>
<dbReference type="InterPro" id="IPR001173">
    <property type="entry name" value="Glyco_trans_2-like"/>
</dbReference>
<dbReference type="GO" id="GO:0016757">
    <property type="term" value="F:glycosyltransferase activity"/>
    <property type="evidence" value="ECO:0007669"/>
    <property type="project" value="UniProtKB-KW"/>
</dbReference>
<dbReference type="PANTHER" id="PTHR43685:SF3">
    <property type="entry name" value="SLR2126 PROTEIN"/>
    <property type="match status" value="1"/>
</dbReference>
<dbReference type="AlphaFoldDB" id="A0A9E9NTN6"/>
<dbReference type="Pfam" id="PF00535">
    <property type="entry name" value="Glycos_transf_2"/>
    <property type="match status" value="1"/>
</dbReference>
<dbReference type="PANTHER" id="PTHR43685">
    <property type="entry name" value="GLYCOSYLTRANSFERASE"/>
    <property type="match status" value="1"/>
</dbReference>
<evidence type="ECO:0000259" key="3">
    <source>
        <dbReference type="Pfam" id="PF02709"/>
    </source>
</evidence>
<dbReference type="InterPro" id="IPR029044">
    <property type="entry name" value="Nucleotide-diphossugar_trans"/>
</dbReference>
<name>A0A9E9NTN6_9BURK</name>
<feature type="domain" description="Galactosyltransferase C-terminal" evidence="3">
    <location>
        <begin position="187"/>
        <end position="236"/>
    </location>
</feature>
<dbReference type="Pfam" id="PF02709">
    <property type="entry name" value="Glyco_transf_7C"/>
    <property type="match status" value="1"/>
</dbReference>
<dbReference type="Proteomes" id="UP001164819">
    <property type="component" value="Chromosome"/>
</dbReference>
<dbReference type="SUPFAM" id="SSF53448">
    <property type="entry name" value="Nucleotide-diphospho-sugar transferases"/>
    <property type="match status" value="1"/>
</dbReference>
<evidence type="ECO:0000313" key="4">
    <source>
        <dbReference type="EMBL" id="WAV91516.1"/>
    </source>
</evidence>